<dbReference type="SUPFAM" id="SSF52091">
    <property type="entry name" value="SpoIIaa-like"/>
    <property type="match status" value="1"/>
</dbReference>
<evidence type="ECO:0000313" key="3">
    <source>
        <dbReference type="Proteomes" id="UP001501251"/>
    </source>
</evidence>
<dbReference type="PROSITE" id="PS50801">
    <property type="entry name" value="STAS"/>
    <property type="match status" value="1"/>
</dbReference>
<dbReference type="Proteomes" id="UP001501251">
    <property type="component" value="Unassembled WGS sequence"/>
</dbReference>
<dbReference type="EMBL" id="BAABAQ010000008">
    <property type="protein sequence ID" value="GAA4197467.1"/>
    <property type="molecule type" value="Genomic_DNA"/>
</dbReference>
<comment type="caution">
    <text evidence="2">The sequence shown here is derived from an EMBL/GenBank/DDBJ whole genome shotgun (WGS) entry which is preliminary data.</text>
</comment>
<name>A0ABP8B4G2_9ACTN</name>
<evidence type="ECO:0000259" key="1">
    <source>
        <dbReference type="PROSITE" id="PS50801"/>
    </source>
</evidence>
<proteinExistence type="predicted"/>
<sequence>MILLTSPEPSENRDEITVYGDLDAVRGVELRHVLGALTTATAELDLAHVGFIDCAGARTLLRADEHLRGLGREMIILRPSDPVLRLLRLLGFDRYLLIRHPGDAVGASRTPSGH</sequence>
<feature type="domain" description="STAS" evidence="1">
    <location>
        <begin position="16"/>
        <end position="96"/>
    </location>
</feature>
<dbReference type="RefSeq" id="WP_344920104.1">
    <property type="nucleotide sequence ID" value="NZ_BAABAQ010000008.1"/>
</dbReference>
<reference evidence="3" key="1">
    <citation type="journal article" date="2019" name="Int. J. Syst. Evol. Microbiol.">
        <title>The Global Catalogue of Microorganisms (GCM) 10K type strain sequencing project: providing services to taxonomists for standard genome sequencing and annotation.</title>
        <authorList>
            <consortium name="The Broad Institute Genomics Platform"/>
            <consortium name="The Broad Institute Genome Sequencing Center for Infectious Disease"/>
            <person name="Wu L."/>
            <person name="Ma J."/>
        </authorList>
    </citation>
    <scope>NUCLEOTIDE SEQUENCE [LARGE SCALE GENOMIC DNA]</scope>
    <source>
        <strain evidence="3">JCM 17388</strain>
    </source>
</reference>
<accession>A0ABP8B4G2</accession>
<dbReference type="Gene3D" id="3.30.750.24">
    <property type="entry name" value="STAS domain"/>
    <property type="match status" value="1"/>
</dbReference>
<keyword evidence="3" id="KW-1185">Reference proteome</keyword>
<dbReference type="CDD" id="cd07043">
    <property type="entry name" value="STAS_anti-anti-sigma_factors"/>
    <property type="match status" value="1"/>
</dbReference>
<dbReference type="InterPro" id="IPR036513">
    <property type="entry name" value="STAS_dom_sf"/>
</dbReference>
<evidence type="ECO:0000313" key="2">
    <source>
        <dbReference type="EMBL" id="GAA4197467.1"/>
    </source>
</evidence>
<dbReference type="InterPro" id="IPR002645">
    <property type="entry name" value="STAS_dom"/>
</dbReference>
<gene>
    <name evidence="2" type="ORF">GCM10022252_46440</name>
</gene>
<protein>
    <recommendedName>
        <fullName evidence="1">STAS domain-containing protein</fullName>
    </recommendedName>
</protein>
<dbReference type="Pfam" id="PF01740">
    <property type="entry name" value="STAS"/>
    <property type="match status" value="1"/>
</dbReference>
<organism evidence="2 3">
    <name type="scientific">Streptosporangium oxazolinicum</name>
    <dbReference type="NCBI Taxonomy" id="909287"/>
    <lineage>
        <taxon>Bacteria</taxon>
        <taxon>Bacillati</taxon>
        <taxon>Actinomycetota</taxon>
        <taxon>Actinomycetes</taxon>
        <taxon>Streptosporangiales</taxon>
        <taxon>Streptosporangiaceae</taxon>
        <taxon>Streptosporangium</taxon>
    </lineage>
</organism>